<dbReference type="Proteomes" id="UP001497680">
    <property type="component" value="Unassembled WGS sequence"/>
</dbReference>
<keyword evidence="2" id="KW-1185">Reference proteome</keyword>
<reference evidence="1 2" key="1">
    <citation type="journal article" date="2022" name="New Phytol.">
        <title>Ecological generalism drives hyperdiversity of secondary metabolite gene clusters in xylarialean endophytes.</title>
        <authorList>
            <person name="Franco M.E.E."/>
            <person name="Wisecaver J.H."/>
            <person name="Arnold A.E."/>
            <person name="Ju Y.M."/>
            <person name="Slot J.C."/>
            <person name="Ahrendt S."/>
            <person name="Moore L.P."/>
            <person name="Eastman K.E."/>
            <person name="Scott K."/>
            <person name="Konkel Z."/>
            <person name="Mondo S.J."/>
            <person name="Kuo A."/>
            <person name="Hayes R.D."/>
            <person name="Haridas S."/>
            <person name="Andreopoulos B."/>
            <person name="Riley R."/>
            <person name="LaButti K."/>
            <person name="Pangilinan J."/>
            <person name="Lipzen A."/>
            <person name="Amirebrahimi M."/>
            <person name="Yan J."/>
            <person name="Adam C."/>
            <person name="Keymanesh K."/>
            <person name="Ng V."/>
            <person name="Louie K."/>
            <person name="Northen T."/>
            <person name="Drula E."/>
            <person name="Henrissat B."/>
            <person name="Hsieh H.M."/>
            <person name="Youens-Clark K."/>
            <person name="Lutzoni F."/>
            <person name="Miadlikowska J."/>
            <person name="Eastwood D.C."/>
            <person name="Hamelin R.C."/>
            <person name="Grigoriev I.V."/>
            <person name="U'Ren J.M."/>
        </authorList>
    </citation>
    <scope>NUCLEOTIDE SEQUENCE [LARGE SCALE GENOMIC DNA]</scope>
    <source>
        <strain evidence="1 2">ER1909</strain>
    </source>
</reference>
<accession>A0ACC0D909</accession>
<protein>
    <submittedName>
        <fullName evidence="1">Uncharacterized protein</fullName>
    </submittedName>
</protein>
<name>A0ACC0D909_9PEZI</name>
<proteinExistence type="predicted"/>
<gene>
    <name evidence="1" type="ORF">F4821DRAFT_276394</name>
</gene>
<evidence type="ECO:0000313" key="2">
    <source>
        <dbReference type="Proteomes" id="UP001497680"/>
    </source>
</evidence>
<dbReference type="EMBL" id="MU394297">
    <property type="protein sequence ID" value="KAI6089199.1"/>
    <property type="molecule type" value="Genomic_DNA"/>
</dbReference>
<evidence type="ECO:0000313" key="1">
    <source>
        <dbReference type="EMBL" id="KAI6089199.1"/>
    </source>
</evidence>
<sequence>MLQLLKPEMVLNDEAKAWWWGEIFMGWDTTQKPEPFTERARRIFDFATRVGTLSEDLPVGRGTEKRENEEEDRGSPNKRVRTSAAFRPAPRKTNNRNVARKKGAPAMIRPGFTKITECLTMTAIDSNGSGILLDKIKFHNSKGPADLGNLTAQVKFAIINKYDIAQKRYVCAYNNSLLRYIVRRFLHTIHHGKDPEDGELRVLTDDDFKLYELIRLRASVPYVD</sequence>
<organism evidence="1 2">
    <name type="scientific">Hypoxylon rubiginosum</name>
    <dbReference type="NCBI Taxonomy" id="110542"/>
    <lineage>
        <taxon>Eukaryota</taxon>
        <taxon>Fungi</taxon>
        <taxon>Dikarya</taxon>
        <taxon>Ascomycota</taxon>
        <taxon>Pezizomycotina</taxon>
        <taxon>Sordariomycetes</taxon>
        <taxon>Xylariomycetidae</taxon>
        <taxon>Xylariales</taxon>
        <taxon>Hypoxylaceae</taxon>
        <taxon>Hypoxylon</taxon>
    </lineage>
</organism>
<comment type="caution">
    <text evidence="1">The sequence shown here is derived from an EMBL/GenBank/DDBJ whole genome shotgun (WGS) entry which is preliminary data.</text>
</comment>